<proteinExistence type="predicted"/>
<accession>A0A7Y9EPY3</accession>
<organism evidence="2 3">
    <name type="scientific">Actinomadura luteofluorescens</name>
    <dbReference type="NCBI Taxonomy" id="46163"/>
    <lineage>
        <taxon>Bacteria</taxon>
        <taxon>Bacillati</taxon>
        <taxon>Actinomycetota</taxon>
        <taxon>Actinomycetes</taxon>
        <taxon>Streptosporangiales</taxon>
        <taxon>Thermomonosporaceae</taxon>
        <taxon>Actinomadura</taxon>
    </lineage>
</organism>
<feature type="region of interest" description="Disordered" evidence="1">
    <location>
        <begin position="254"/>
        <end position="278"/>
    </location>
</feature>
<comment type="caution">
    <text evidence="2">The sequence shown here is derived from an EMBL/GenBank/DDBJ whole genome shotgun (WGS) entry which is preliminary data.</text>
</comment>
<dbReference type="EMBL" id="JACCBA010000001">
    <property type="protein sequence ID" value="NYD51798.1"/>
    <property type="molecule type" value="Genomic_DNA"/>
</dbReference>
<reference evidence="2 3" key="1">
    <citation type="submission" date="2020-07" db="EMBL/GenBank/DDBJ databases">
        <title>Sequencing the genomes of 1000 actinobacteria strains.</title>
        <authorList>
            <person name="Klenk H.-P."/>
        </authorList>
    </citation>
    <scope>NUCLEOTIDE SEQUENCE [LARGE SCALE GENOMIC DNA]</scope>
    <source>
        <strain evidence="2 3">DSM 40398</strain>
    </source>
</reference>
<keyword evidence="3" id="KW-1185">Reference proteome</keyword>
<sequence>MAEAGAEEFAEFGAAALDSFQALFEETEHLDHRSNDVHARELLGDLLIDLMHYAQHRGLEFNDVLAQANGHYLSERNSSNVYAIGSVVQLEGPAADEAALLGRPTRGGVTGIYVPHDGPTEYYVRFLGEPGSHSILATELAGAPTFPDTSTTKGIISDPFLAEGALVEVMTQIARADLNGVPPNQDDLNDRHVLLDALVAWNGMDTRDVTDLLLAQVEQRLTTSQVEIPVADTALSPGRLAAQDFPIPLEQGLAEHRPGTRTTPHPTASASRRTDRHR</sequence>
<protein>
    <submittedName>
        <fullName evidence="2">Uncharacterized protein</fullName>
    </submittedName>
</protein>
<evidence type="ECO:0000256" key="1">
    <source>
        <dbReference type="SAM" id="MobiDB-lite"/>
    </source>
</evidence>
<dbReference type="AlphaFoldDB" id="A0A7Y9EPY3"/>
<gene>
    <name evidence="2" type="ORF">BJY14_007781</name>
</gene>
<name>A0A7Y9EPY3_9ACTN</name>
<evidence type="ECO:0000313" key="2">
    <source>
        <dbReference type="EMBL" id="NYD51798.1"/>
    </source>
</evidence>
<evidence type="ECO:0000313" key="3">
    <source>
        <dbReference type="Proteomes" id="UP000529783"/>
    </source>
</evidence>
<dbReference type="Proteomes" id="UP000529783">
    <property type="component" value="Unassembled WGS sequence"/>
</dbReference>
<dbReference type="RefSeq" id="WP_179848119.1">
    <property type="nucleotide sequence ID" value="NZ_JACCBA010000001.1"/>
</dbReference>